<gene>
    <name evidence="7" type="primary">vsr</name>
    <name evidence="7" type="ORF">E3T27_10395</name>
</gene>
<dbReference type="EC" id="3.1.-.-" evidence="6"/>
<keyword evidence="2 6" id="KW-0255">Endonuclease</keyword>
<dbReference type="NCBIfam" id="TIGR00632">
    <property type="entry name" value="vsr"/>
    <property type="match status" value="1"/>
</dbReference>
<name>A0A4R8ZCT2_9MICO</name>
<dbReference type="GO" id="GO:0006298">
    <property type="term" value="P:mismatch repair"/>
    <property type="evidence" value="ECO:0007669"/>
    <property type="project" value="UniProtKB-UniRule"/>
</dbReference>
<evidence type="ECO:0000256" key="5">
    <source>
        <dbReference type="ARBA" id="ARBA00023204"/>
    </source>
</evidence>
<keyword evidence="5 6" id="KW-0234">DNA repair</keyword>
<evidence type="ECO:0000256" key="3">
    <source>
        <dbReference type="ARBA" id="ARBA00022763"/>
    </source>
</evidence>
<dbReference type="EMBL" id="SOGT01000012">
    <property type="protein sequence ID" value="TFD25170.1"/>
    <property type="molecule type" value="Genomic_DNA"/>
</dbReference>
<dbReference type="Gene3D" id="3.40.960.10">
    <property type="entry name" value="VSR Endonuclease"/>
    <property type="match status" value="1"/>
</dbReference>
<dbReference type="Pfam" id="PF03852">
    <property type="entry name" value="Vsr"/>
    <property type="match status" value="1"/>
</dbReference>
<evidence type="ECO:0000313" key="7">
    <source>
        <dbReference type="EMBL" id="TFD25170.1"/>
    </source>
</evidence>
<dbReference type="Proteomes" id="UP000298424">
    <property type="component" value="Unassembled WGS sequence"/>
</dbReference>
<organism evidence="7 8">
    <name type="scientific">Cryobacterium lyxosi</name>
    <dbReference type="NCBI Taxonomy" id="1259228"/>
    <lineage>
        <taxon>Bacteria</taxon>
        <taxon>Bacillati</taxon>
        <taxon>Actinomycetota</taxon>
        <taxon>Actinomycetes</taxon>
        <taxon>Micrococcales</taxon>
        <taxon>Microbacteriaceae</taxon>
        <taxon>Cryobacterium</taxon>
    </lineage>
</organism>
<dbReference type="OrthoDB" id="9801520at2"/>
<reference evidence="7 8" key="1">
    <citation type="submission" date="2019-03" db="EMBL/GenBank/DDBJ databases">
        <title>Genomics of glacier-inhabiting Cryobacterium strains.</title>
        <authorList>
            <person name="Liu Q."/>
            <person name="Xin Y.-H."/>
        </authorList>
    </citation>
    <scope>NUCLEOTIDE SEQUENCE [LARGE SCALE GENOMIC DNA]</scope>
    <source>
        <strain evidence="7 8">TMT1-1</strain>
    </source>
</reference>
<evidence type="ECO:0000256" key="6">
    <source>
        <dbReference type="PIRNR" id="PIRNR018267"/>
    </source>
</evidence>
<dbReference type="PIRSF" id="PIRSF018267">
    <property type="entry name" value="VSR_endonuc"/>
    <property type="match status" value="1"/>
</dbReference>
<dbReference type="CDD" id="cd00221">
    <property type="entry name" value="Vsr"/>
    <property type="match status" value="1"/>
</dbReference>
<keyword evidence="1 6" id="KW-0540">Nuclease</keyword>
<comment type="similarity">
    <text evidence="6">Belongs to the vsr family.</text>
</comment>
<dbReference type="GO" id="GO:0004519">
    <property type="term" value="F:endonuclease activity"/>
    <property type="evidence" value="ECO:0007669"/>
    <property type="project" value="UniProtKB-KW"/>
</dbReference>
<sequence>MSPAHRERTISRIRSVDTKPEWIVRRLLHSLGYRYRLHVSGLPGKPDLVFTRRQKVLFVNGCFWHSHSCSSGQSTPASNVVFWASKRSKTVARDARNKVYLETLGWSVLTMWECELHDSEILARTLCDFLDDRLTPVGARQYV</sequence>
<dbReference type="InterPro" id="IPR011335">
    <property type="entry name" value="Restrct_endonuc-II-like"/>
</dbReference>
<keyword evidence="8" id="KW-1185">Reference proteome</keyword>
<dbReference type="RefSeq" id="WP_134572600.1">
    <property type="nucleotide sequence ID" value="NZ_SOGT01000012.1"/>
</dbReference>
<keyword evidence="3 6" id="KW-0227">DNA damage</keyword>
<evidence type="ECO:0000256" key="1">
    <source>
        <dbReference type="ARBA" id="ARBA00022722"/>
    </source>
</evidence>
<dbReference type="AlphaFoldDB" id="A0A4R8ZCT2"/>
<accession>A0A4R8ZCT2</accession>
<dbReference type="GO" id="GO:0016787">
    <property type="term" value="F:hydrolase activity"/>
    <property type="evidence" value="ECO:0007669"/>
    <property type="project" value="UniProtKB-KW"/>
</dbReference>
<keyword evidence="4 6" id="KW-0378">Hydrolase</keyword>
<comment type="function">
    <text evidence="6">May nick specific sequences that contain T:G mispairs resulting from m5C-deamination.</text>
</comment>
<evidence type="ECO:0000313" key="8">
    <source>
        <dbReference type="Proteomes" id="UP000298424"/>
    </source>
</evidence>
<dbReference type="InterPro" id="IPR004603">
    <property type="entry name" value="DNA_mismatch_endonuc_vsr"/>
</dbReference>
<dbReference type="SUPFAM" id="SSF52980">
    <property type="entry name" value="Restriction endonuclease-like"/>
    <property type="match status" value="1"/>
</dbReference>
<proteinExistence type="inferred from homology"/>
<evidence type="ECO:0000256" key="2">
    <source>
        <dbReference type="ARBA" id="ARBA00022759"/>
    </source>
</evidence>
<protein>
    <recommendedName>
        <fullName evidence="6">Very short patch repair endonuclease</fullName>
        <ecNumber evidence="6">3.1.-.-</ecNumber>
    </recommendedName>
</protein>
<comment type="caution">
    <text evidence="7">The sequence shown here is derived from an EMBL/GenBank/DDBJ whole genome shotgun (WGS) entry which is preliminary data.</text>
</comment>
<evidence type="ECO:0000256" key="4">
    <source>
        <dbReference type="ARBA" id="ARBA00022801"/>
    </source>
</evidence>